<accession>A0ABY6H0I2</accession>
<name>A0ABY6H0I2_9GAMM</name>
<organism evidence="1 2">
    <name type="scientific">Endozoicomonas euniceicola</name>
    <dbReference type="NCBI Taxonomy" id="1234143"/>
    <lineage>
        <taxon>Bacteria</taxon>
        <taxon>Pseudomonadati</taxon>
        <taxon>Pseudomonadota</taxon>
        <taxon>Gammaproteobacteria</taxon>
        <taxon>Oceanospirillales</taxon>
        <taxon>Endozoicomonadaceae</taxon>
        <taxon>Endozoicomonas</taxon>
    </lineage>
</organism>
<keyword evidence="2" id="KW-1185">Reference proteome</keyword>
<dbReference type="EMBL" id="CP103300">
    <property type="protein sequence ID" value="UYM18420.1"/>
    <property type="molecule type" value="Genomic_DNA"/>
</dbReference>
<gene>
    <name evidence="1" type="ORF">NX720_11120</name>
</gene>
<evidence type="ECO:0008006" key="3">
    <source>
        <dbReference type="Google" id="ProtNLM"/>
    </source>
</evidence>
<proteinExistence type="predicted"/>
<sequence length="66" mass="7522">MQNAIKGFLSDARREHPQLKLVVVFDGLYTDNPIVRLIESWEEVFQALAHGTTARKIRPDTSLQSL</sequence>
<dbReference type="RefSeq" id="WP_262601184.1">
    <property type="nucleotide sequence ID" value="NZ_CP103300.1"/>
</dbReference>
<reference evidence="1" key="1">
    <citation type="submission" date="2022-10" db="EMBL/GenBank/DDBJ databases">
        <title>Completed Genome Sequence of two octocoral isolated bacterium, Endozoicomonas euniceicola EF212T and Endozoicomonas gorgoniicola PS125T.</title>
        <authorList>
            <person name="Chiou Y.-J."/>
            <person name="Chen Y.-H."/>
        </authorList>
    </citation>
    <scope>NUCLEOTIDE SEQUENCE</scope>
    <source>
        <strain evidence="1">EF212</strain>
    </source>
</reference>
<evidence type="ECO:0000313" key="2">
    <source>
        <dbReference type="Proteomes" id="UP001163255"/>
    </source>
</evidence>
<evidence type="ECO:0000313" key="1">
    <source>
        <dbReference type="EMBL" id="UYM18420.1"/>
    </source>
</evidence>
<dbReference type="Proteomes" id="UP001163255">
    <property type="component" value="Chromosome"/>
</dbReference>
<protein>
    <recommendedName>
        <fullName evidence="3">Transposase IS701-like DDE domain-containing protein</fullName>
    </recommendedName>
</protein>